<name>A0AAV9X150_9PEZI</name>
<evidence type="ECO:0000313" key="1">
    <source>
        <dbReference type="EMBL" id="KAK6530234.1"/>
    </source>
</evidence>
<gene>
    <name evidence="1" type="ORF">TWF694_003598</name>
</gene>
<accession>A0AAV9X150</accession>
<keyword evidence="2" id="KW-1185">Reference proteome</keyword>
<sequence length="364" mass="41549">MSDTQPRIFTLPGEILSKIFEETLEYNVNFVFRDKDDMMAYLNRVSKPRQGASDLENEIHARMIGDPSVAGDSIQQDIVESMTTGEENDVGYTSYYISSIPPNLLRVSKRFTDIVKSVHNRHKNKLTKSLAKCFEEGDPTSMKFAEEPPNEELALKACKAARYIFDCALENVCATAKALPKWTCDLVKVVCLTGKVMQLEVDSRGRTATDISYFSFQRYSGAPHNMLREIFSLDRLSLYFANGTLKSHSIRILDFLPLSMSYNYEFLEIIFTSMQVDDNDDELDIHRIAATPKVIATARRELKAFYYYPERRMGTEELWSRGIYEACCNPLRLYPGEKTPGKLVAFEYHLGSLDSLLEKMTSDI</sequence>
<evidence type="ECO:0000313" key="2">
    <source>
        <dbReference type="Proteomes" id="UP001365542"/>
    </source>
</evidence>
<comment type="caution">
    <text evidence="1">The sequence shown here is derived from an EMBL/GenBank/DDBJ whole genome shotgun (WGS) entry which is preliminary data.</text>
</comment>
<dbReference type="Proteomes" id="UP001365542">
    <property type="component" value="Unassembled WGS sequence"/>
</dbReference>
<dbReference type="EMBL" id="JAVHJO010000013">
    <property type="protein sequence ID" value="KAK6530234.1"/>
    <property type="molecule type" value="Genomic_DNA"/>
</dbReference>
<dbReference type="AlphaFoldDB" id="A0AAV9X150"/>
<proteinExistence type="predicted"/>
<protein>
    <recommendedName>
        <fullName evidence="3">F-box domain-containing protein</fullName>
    </recommendedName>
</protein>
<organism evidence="1 2">
    <name type="scientific">Orbilia ellipsospora</name>
    <dbReference type="NCBI Taxonomy" id="2528407"/>
    <lineage>
        <taxon>Eukaryota</taxon>
        <taxon>Fungi</taxon>
        <taxon>Dikarya</taxon>
        <taxon>Ascomycota</taxon>
        <taxon>Pezizomycotina</taxon>
        <taxon>Orbiliomycetes</taxon>
        <taxon>Orbiliales</taxon>
        <taxon>Orbiliaceae</taxon>
        <taxon>Orbilia</taxon>
    </lineage>
</organism>
<reference evidence="1 2" key="1">
    <citation type="submission" date="2019-10" db="EMBL/GenBank/DDBJ databases">
        <authorList>
            <person name="Palmer J.M."/>
        </authorList>
    </citation>
    <scope>NUCLEOTIDE SEQUENCE [LARGE SCALE GENOMIC DNA]</scope>
    <source>
        <strain evidence="1 2">TWF694</strain>
    </source>
</reference>
<evidence type="ECO:0008006" key="3">
    <source>
        <dbReference type="Google" id="ProtNLM"/>
    </source>
</evidence>